<dbReference type="GO" id="GO:0005524">
    <property type="term" value="F:ATP binding"/>
    <property type="evidence" value="ECO:0007669"/>
    <property type="project" value="UniProtKB-KW"/>
</dbReference>
<organism evidence="10 11">
    <name type="scientific">Euplotes crassus</name>
    <dbReference type="NCBI Taxonomy" id="5936"/>
    <lineage>
        <taxon>Eukaryota</taxon>
        <taxon>Sar</taxon>
        <taxon>Alveolata</taxon>
        <taxon>Ciliophora</taxon>
        <taxon>Intramacronucleata</taxon>
        <taxon>Spirotrichea</taxon>
        <taxon>Hypotrichia</taxon>
        <taxon>Euplotida</taxon>
        <taxon>Euplotidae</taxon>
        <taxon>Moneuplotes</taxon>
    </lineage>
</organism>
<dbReference type="PANTHER" id="PTHR23359">
    <property type="entry name" value="NUCLEOTIDE KINASE"/>
    <property type="match status" value="1"/>
</dbReference>
<evidence type="ECO:0000256" key="7">
    <source>
        <dbReference type="ARBA" id="ARBA00023242"/>
    </source>
</evidence>
<feature type="binding site" evidence="9">
    <location>
        <position position="139"/>
    </location>
    <ligand>
        <name>a ribonucleoside 5'-phosphate</name>
        <dbReference type="ChEBI" id="CHEBI:58043"/>
    </ligand>
</feature>
<dbReference type="GO" id="GO:0019205">
    <property type="term" value="F:nucleobase-containing compound kinase activity"/>
    <property type="evidence" value="ECO:0007669"/>
    <property type="project" value="InterPro"/>
</dbReference>
<dbReference type="HAMAP" id="MF_00235">
    <property type="entry name" value="Adenylate_kinase_Adk"/>
    <property type="match status" value="1"/>
</dbReference>
<evidence type="ECO:0000256" key="5">
    <source>
        <dbReference type="ARBA" id="ARBA00022840"/>
    </source>
</evidence>
<dbReference type="Pfam" id="PF00406">
    <property type="entry name" value="ADK"/>
    <property type="match status" value="1"/>
</dbReference>
<dbReference type="CDD" id="cd01428">
    <property type="entry name" value="ADK"/>
    <property type="match status" value="1"/>
</dbReference>
<dbReference type="EMBL" id="CAMPGE010021020">
    <property type="protein sequence ID" value="CAI2379199.1"/>
    <property type="molecule type" value="Genomic_DNA"/>
</dbReference>
<dbReference type="GO" id="GO:0009123">
    <property type="term" value="P:nucleoside monophosphate metabolic process"/>
    <property type="evidence" value="ECO:0007669"/>
    <property type="project" value="UniProtKB-ARBA"/>
</dbReference>
<evidence type="ECO:0000313" key="11">
    <source>
        <dbReference type="Proteomes" id="UP001295684"/>
    </source>
</evidence>
<keyword evidence="5 9" id="KW-0067">ATP-binding</keyword>
<comment type="subunit">
    <text evidence="9">Monomer.</text>
</comment>
<gene>
    <name evidence="10" type="ORF">ECRASSUSDP1_LOCUS20608</name>
</gene>
<dbReference type="Proteomes" id="UP001295684">
    <property type="component" value="Unassembled WGS sequence"/>
</dbReference>
<keyword evidence="6 9" id="KW-0665">Pyrimidine biosynthesis</keyword>
<dbReference type="InterPro" id="IPR000850">
    <property type="entry name" value="Adenylat/UMP-CMP_kin"/>
</dbReference>
<dbReference type="GO" id="GO:0016776">
    <property type="term" value="F:phosphotransferase activity, phosphate group as acceptor"/>
    <property type="evidence" value="ECO:0007669"/>
    <property type="project" value="InterPro"/>
</dbReference>
<feature type="region of interest" description="LID" evidence="9">
    <location>
        <begin position="132"/>
        <end position="142"/>
    </location>
</feature>
<feature type="binding site" evidence="9">
    <location>
        <position position="99"/>
    </location>
    <ligand>
        <name>CMP</name>
        <dbReference type="ChEBI" id="CHEBI:60377"/>
    </ligand>
</feature>
<comment type="caution">
    <text evidence="10">The sequence shown here is derived from an EMBL/GenBank/DDBJ whole genome shotgun (WGS) entry which is preliminary data.</text>
</comment>
<dbReference type="NCBIfam" id="TIGR01359">
    <property type="entry name" value="UMP_CMP_kin_fam"/>
    <property type="match status" value="1"/>
</dbReference>
<evidence type="ECO:0000256" key="9">
    <source>
        <dbReference type="HAMAP-Rule" id="MF_03172"/>
    </source>
</evidence>
<evidence type="ECO:0000256" key="3">
    <source>
        <dbReference type="ARBA" id="ARBA00022741"/>
    </source>
</evidence>
<comment type="catalytic activity">
    <reaction evidence="9">
        <text>CMP + ATP = CDP + ADP</text>
        <dbReference type="Rhea" id="RHEA:11600"/>
        <dbReference type="ChEBI" id="CHEBI:30616"/>
        <dbReference type="ChEBI" id="CHEBI:58069"/>
        <dbReference type="ChEBI" id="CHEBI:60377"/>
        <dbReference type="ChEBI" id="CHEBI:456216"/>
        <dbReference type="EC" id="2.7.4.14"/>
    </reaction>
</comment>
<comment type="cofactor">
    <cofactor evidence="9">
        <name>Mg(2+)</name>
        <dbReference type="ChEBI" id="CHEBI:18420"/>
    </cofactor>
    <text evidence="9">Binds 1 Mg(2+) ion per monomer.</text>
</comment>
<feature type="binding site" evidence="9">
    <location>
        <position position="133"/>
    </location>
    <ligand>
        <name>ATP</name>
        <dbReference type="ChEBI" id="CHEBI:30616"/>
    </ligand>
</feature>
<evidence type="ECO:0000313" key="10">
    <source>
        <dbReference type="EMBL" id="CAI2379199.1"/>
    </source>
</evidence>
<protein>
    <recommendedName>
        <fullName evidence="9">UMP-CMP kinase</fullName>
        <ecNumber evidence="9">2.7.4.14</ecNumber>
    </recommendedName>
    <alternativeName>
        <fullName evidence="9">Deoxycytidylate kinase</fullName>
        <shortName evidence="9">CK</shortName>
        <shortName evidence="9">dCMP kinase</shortName>
    </alternativeName>
    <alternativeName>
        <fullName evidence="9">Uridine monophosphate/cytidine monophosphate kinase</fullName>
        <shortName evidence="9">UMP/CMP kinase</shortName>
        <shortName evidence="9">UMP/CMPK</shortName>
    </alternativeName>
</protein>
<dbReference type="GO" id="GO:0005634">
    <property type="term" value="C:nucleus"/>
    <property type="evidence" value="ECO:0007669"/>
    <property type="project" value="UniProtKB-SubCell"/>
</dbReference>
<dbReference type="GO" id="GO:0006221">
    <property type="term" value="P:pyrimidine nucleotide biosynthetic process"/>
    <property type="evidence" value="ECO:0007669"/>
    <property type="project" value="UniProtKB-UniRule"/>
</dbReference>
<dbReference type="SUPFAM" id="SSF52540">
    <property type="entry name" value="P-loop containing nucleoside triphosphate hydrolases"/>
    <property type="match status" value="1"/>
</dbReference>
<name>A0AAD1XUK0_EUPCR</name>
<dbReference type="PRINTS" id="PR00094">
    <property type="entry name" value="ADENYLTKNASE"/>
</dbReference>
<dbReference type="FunFam" id="3.40.50.300:FF:000315">
    <property type="entry name" value="Adenylate kinase 1"/>
    <property type="match status" value="1"/>
</dbReference>
<feature type="binding site" evidence="9">
    <location>
        <position position="42"/>
    </location>
    <ligand>
        <name>a ribonucleoside 5'-phosphate</name>
        <dbReference type="ChEBI" id="CHEBI:58043"/>
    </ligand>
</feature>
<comment type="caution">
    <text evidence="9">Lacks conserved residue(s) required for the propagation of feature annotation.</text>
</comment>
<accession>A0AAD1XUK0</accession>
<keyword evidence="1 9" id="KW-0963">Cytoplasm</keyword>
<evidence type="ECO:0000256" key="4">
    <source>
        <dbReference type="ARBA" id="ARBA00022777"/>
    </source>
</evidence>
<dbReference type="HAMAP" id="MF_03172">
    <property type="entry name" value="Adenylate_kinase_UMP_CMP_kin"/>
    <property type="match status" value="1"/>
</dbReference>
<sequence length="196" mass="21800">MEVGKPEVTFVLGGPGSGKGTQCGKLVEKHGFIHLSAGDLLREERNSGSKDAELINEYIKEGKIVPVEITCNLLKKAMEANGWDKSRFLIDGFPRSQDNLDGWNEVMGDVVNVSTCLYLNTSEDIMTERILKRAETSGRVDDNEEAVKKRLSTYLESTIPIIKHFEELGKTVEVDSTGEIEDIFSTIETSMKLVEE</sequence>
<comment type="function">
    <text evidence="9">Catalyzes the phosphorylation of pyrimidine nucleoside monophosphates at the expense of ATP. Plays an important role in de novo pyrimidine nucleotide biosynthesis. Has preference for UMP and CMP as phosphate acceptors.</text>
</comment>
<comment type="domain">
    <text evidence="9">Consists of three domains, a large central CORE domain and two small peripheral domains, NMPbind and LID, which undergo movements during catalysis. The LID domain closes over the site of phosphoryl transfer upon ATP binding. Assembling and dissambling the active center during each catalytic cycle provides an effective means to prevent ATP hydrolysis.</text>
</comment>
<dbReference type="InterPro" id="IPR027417">
    <property type="entry name" value="P-loop_NTPase"/>
</dbReference>
<keyword evidence="11" id="KW-1185">Reference proteome</keyword>
<dbReference type="AlphaFoldDB" id="A0AAD1XUK0"/>
<evidence type="ECO:0000256" key="1">
    <source>
        <dbReference type="ARBA" id="ARBA00022490"/>
    </source>
</evidence>
<keyword evidence="2 9" id="KW-0808">Transferase</keyword>
<dbReference type="PROSITE" id="PS00113">
    <property type="entry name" value="ADENYLATE_KINASE"/>
    <property type="match status" value="1"/>
</dbReference>
<comment type="subcellular location">
    <subcellularLocation>
        <location evidence="9">Cytoplasm</location>
    </subcellularLocation>
    <subcellularLocation>
        <location evidence="9">Nucleus</location>
    </subcellularLocation>
</comment>
<reference evidence="10" key="1">
    <citation type="submission" date="2023-07" db="EMBL/GenBank/DDBJ databases">
        <authorList>
            <consortium name="AG Swart"/>
            <person name="Singh M."/>
            <person name="Singh A."/>
            <person name="Seah K."/>
            <person name="Emmerich C."/>
        </authorList>
    </citation>
    <scope>NUCLEOTIDE SEQUENCE</scope>
    <source>
        <strain evidence="10">DP1</strain>
    </source>
</reference>
<keyword evidence="3 9" id="KW-0547">Nucleotide-binding</keyword>
<feature type="binding site" evidence="9">
    <location>
        <begin position="92"/>
        <end position="95"/>
    </location>
    <ligand>
        <name>a ribonucleoside 5'-phosphate</name>
        <dbReference type="ChEBI" id="CHEBI:58043"/>
    </ligand>
</feature>
<comment type="catalytic activity">
    <reaction evidence="8 9">
        <text>UMP + ATP = UDP + ADP</text>
        <dbReference type="Rhea" id="RHEA:24400"/>
        <dbReference type="ChEBI" id="CHEBI:30616"/>
        <dbReference type="ChEBI" id="CHEBI:57865"/>
        <dbReference type="ChEBI" id="CHEBI:58223"/>
        <dbReference type="ChEBI" id="CHEBI:456216"/>
        <dbReference type="EC" id="2.7.4.14"/>
    </reaction>
</comment>
<comment type="similarity">
    <text evidence="9">Belongs to the adenylate kinase family. UMP-CMP kinase subfamily.</text>
</comment>
<keyword evidence="4 9" id="KW-0418">Kinase</keyword>
<dbReference type="GO" id="GO:0005737">
    <property type="term" value="C:cytoplasm"/>
    <property type="evidence" value="ECO:0007669"/>
    <property type="project" value="UniProtKB-SubCell"/>
</dbReference>
<evidence type="ECO:0000256" key="8">
    <source>
        <dbReference type="ARBA" id="ARBA00048116"/>
    </source>
</evidence>
<dbReference type="GO" id="GO:0006207">
    <property type="term" value="P:'de novo' pyrimidine nucleobase biosynthetic process"/>
    <property type="evidence" value="ECO:0007669"/>
    <property type="project" value="InterPro"/>
</dbReference>
<feature type="binding site" evidence="9">
    <location>
        <begin position="63"/>
        <end position="65"/>
    </location>
    <ligand>
        <name>a ribonucleoside 5'-phosphate</name>
        <dbReference type="ChEBI" id="CHEBI:58043"/>
    </ligand>
</feature>
<keyword evidence="7 9" id="KW-0539">Nucleus</keyword>
<dbReference type="InterPro" id="IPR033690">
    <property type="entry name" value="Adenylat_kinase_CS"/>
</dbReference>
<comment type="catalytic activity">
    <reaction evidence="9">
        <text>dCMP + ATP = dCDP + ADP</text>
        <dbReference type="Rhea" id="RHEA:25094"/>
        <dbReference type="ChEBI" id="CHEBI:30616"/>
        <dbReference type="ChEBI" id="CHEBI:57566"/>
        <dbReference type="ChEBI" id="CHEBI:58593"/>
        <dbReference type="ChEBI" id="CHEBI:456216"/>
        <dbReference type="EC" id="2.7.4.14"/>
    </reaction>
</comment>
<evidence type="ECO:0000256" key="6">
    <source>
        <dbReference type="ARBA" id="ARBA00022975"/>
    </source>
</evidence>
<proteinExistence type="inferred from homology"/>
<feature type="binding site" evidence="9">
    <location>
        <position position="178"/>
    </location>
    <ligand>
        <name>ATP</name>
        <dbReference type="ChEBI" id="CHEBI:30616"/>
    </ligand>
</feature>
<feature type="binding site" evidence="9">
    <location>
        <position position="150"/>
    </location>
    <ligand>
        <name>a ribonucleoside 5'-phosphate</name>
        <dbReference type="ChEBI" id="CHEBI:58043"/>
    </ligand>
</feature>
<dbReference type="Gene3D" id="3.40.50.300">
    <property type="entry name" value="P-loop containing nucleotide triphosphate hydrolases"/>
    <property type="match status" value="1"/>
</dbReference>
<dbReference type="InterPro" id="IPR006266">
    <property type="entry name" value="UMP_CMP_kinase"/>
</dbReference>
<dbReference type="EC" id="2.7.4.14" evidence="9"/>
<evidence type="ECO:0000256" key="2">
    <source>
        <dbReference type="ARBA" id="ARBA00022679"/>
    </source>
</evidence>
<feature type="binding site" evidence="9">
    <location>
        <begin position="16"/>
        <end position="21"/>
    </location>
    <ligand>
        <name>ATP</name>
        <dbReference type="ChEBI" id="CHEBI:30616"/>
    </ligand>
</feature>